<keyword evidence="2" id="KW-0812">Transmembrane</keyword>
<evidence type="ECO:0000313" key="5">
    <source>
        <dbReference type="WBParaSite" id="HPBE_0002082601-mRNA-1"/>
    </source>
</evidence>
<accession>A0A3P8CLR4</accession>
<keyword evidence="4" id="KW-1185">Reference proteome</keyword>
<reference evidence="3 4" key="1">
    <citation type="submission" date="2018-11" db="EMBL/GenBank/DDBJ databases">
        <authorList>
            <consortium name="Pathogen Informatics"/>
        </authorList>
    </citation>
    <scope>NUCLEOTIDE SEQUENCE [LARGE SCALE GENOMIC DNA]</scope>
</reference>
<sequence>MWKQLTSFASAPVEHFIPICLLFVILFIFLIVCFFDCWRAKHKEDISVPPRTPTNTILADSETGKGKDLFAPD</sequence>
<gene>
    <name evidence="3" type="ORF">HPBE_LOCUS20825</name>
</gene>
<proteinExistence type="predicted"/>
<dbReference type="WBParaSite" id="HPBE_0002082601-mRNA-1">
    <property type="protein sequence ID" value="HPBE_0002082601-mRNA-1"/>
    <property type="gene ID" value="HPBE_0002082601"/>
</dbReference>
<feature type="region of interest" description="Disordered" evidence="1">
    <location>
        <begin position="53"/>
        <end position="73"/>
    </location>
</feature>
<evidence type="ECO:0000256" key="1">
    <source>
        <dbReference type="SAM" id="MobiDB-lite"/>
    </source>
</evidence>
<keyword evidence="2" id="KW-1133">Transmembrane helix</keyword>
<evidence type="ECO:0000256" key="2">
    <source>
        <dbReference type="SAM" id="Phobius"/>
    </source>
</evidence>
<organism evidence="4 5">
    <name type="scientific">Heligmosomoides polygyrus</name>
    <name type="common">Parasitic roundworm</name>
    <dbReference type="NCBI Taxonomy" id="6339"/>
    <lineage>
        <taxon>Eukaryota</taxon>
        <taxon>Metazoa</taxon>
        <taxon>Ecdysozoa</taxon>
        <taxon>Nematoda</taxon>
        <taxon>Chromadorea</taxon>
        <taxon>Rhabditida</taxon>
        <taxon>Rhabditina</taxon>
        <taxon>Rhabditomorpha</taxon>
        <taxon>Strongyloidea</taxon>
        <taxon>Heligmosomidae</taxon>
        <taxon>Heligmosomoides</taxon>
    </lineage>
</organism>
<dbReference type="AlphaFoldDB" id="A0A183GEQ2"/>
<evidence type="ECO:0000313" key="3">
    <source>
        <dbReference type="EMBL" id="VDP22018.1"/>
    </source>
</evidence>
<keyword evidence="2" id="KW-0472">Membrane</keyword>
<name>A0A183GEQ2_HELPZ</name>
<reference evidence="5" key="2">
    <citation type="submission" date="2019-09" db="UniProtKB">
        <authorList>
            <consortium name="WormBaseParasite"/>
        </authorList>
    </citation>
    <scope>IDENTIFICATION</scope>
</reference>
<evidence type="ECO:0000313" key="4">
    <source>
        <dbReference type="Proteomes" id="UP000050761"/>
    </source>
</evidence>
<dbReference type="Proteomes" id="UP000050761">
    <property type="component" value="Unassembled WGS sequence"/>
</dbReference>
<feature type="transmembrane region" description="Helical" evidence="2">
    <location>
        <begin position="15"/>
        <end position="35"/>
    </location>
</feature>
<protein>
    <submittedName>
        <fullName evidence="5">Small integral membrane protein 24</fullName>
    </submittedName>
</protein>
<dbReference type="EMBL" id="UZAH01032473">
    <property type="protein sequence ID" value="VDP22018.1"/>
    <property type="molecule type" value="Genomic_DNA"/>
</dbReference>
<accession>A0A183GEQ2</accession>
<feature type="compositionally biased region" description="Basic and acidic residues" evidence="1">
    <location>
        <begin position="62"/>
        <end position="73"/>
    </location>
</feature>